<dbReference type="EMBL" id="SNXO01000004">
    <property type="protein sequence ID" value="TDP59084.1"/>
    <property type="molecule type" value="Genomic_DNA"/>
</dbReference>
<gene>
    <name evidence="1" type="ORF">EV211_10414</name>
</gene>
<dbReference type="Proteomes" id="UP000295500">
    <property type="component" value="Unassembled WGS sequence"/>
</dbReference>
<organism evidence="1 2">
    <name type="scientific">Aminicella lysinilytica</name>
    <dbReference type="NCBI Taxonomy" id="433323"/>
    <lineage>
        <taxon>Bacteria</taxon>
        <taxon>Bacillati</taxon>
        <taxon>Bacillota</taxon>
        <taxon>Clostridia</taxon>
        <taxon>Peptostreptococcales</taxon>
        <taxon>Anaerovoracaceae</taxon>
        <taxon>Aminicella</taxon>
    </lineage>
</organism>
<reference evidence="1 2" key="1">
    <citation type="submission" date="2019-03" db="EMBL/GenBank/DDBJ databases">
        <title>Genomic Encyclopedia of Type Strains, Phase IV (KMG-IV): sequencing the most valuable type-strain genomes for metagenomic binning, comparative biology and taxonomic classification.</title>
        <authorList>
            <person name="Goeker M."/>
        </authorList>
    </citation>
    <scope>NUCLEOTIDE SEQUENCE [LARGE SCALE GENOMIC DNA]</scope>
    <source>
        <strain evidence="1 2">DSM 28287</strain>
    </source>
</reference>
<evidence type="ECO:0000313" key="2">
    <source>
        <dbReference type="Proteomes" id="UP000295500"/>
    </source>
</evidence>
<protein>
    <submittedName>
        <fullName evidence="1">Uncharacterized protein</fullName>
    </submittedName>
</protein>
<dbReference type="AlphaFoldDB" id="A0A4R6Q8Z8"/>
<name>A0A4R6Q8Z8_9FIRM</name>
<sequence>MDKNTKIRIGMLVALDLVCESIIATLIVKEYRKSISN</sequence>
<proteinExistence type="predicted"/>
<evidence type="ECO:0000313" key="1">
    <source>
        <dbReference type="EMBL" id="TDP59084.1"/>
    </source>
</evidence>
<accession>A0A4R6Q8Z8</accession>
<keyword evidence="2" id="KW-1185">Reference proteome</keyword>
<comment type="caution">
    <text evidence="1">The sequence shown here is derived from an EMBL/GenBank/DDBJ whole genome shotgun (WGS) entry which is preliminary data.</text>
</comment>